<evidence type="ECO:0000313" key="2">
    <source>
        <dbReference type="EMBL" id="CAL1581793.1"/>
    </source>
</evidence>
<proteinExistence type="predicted"/>
<name>A0AAV2JYH1_KNICA</name>
<reference evidence="2 3" key="1">
    <citation type="submission" date="2024-04" db="EMBL/GenBank/DDBJ databases">
        <authorList>
            <person name="Waldvogel A.-M."/>
            <person name="Schoenle A."/>
        </authorList>
    </citation>
    <scope>NUCLEOTIDE SEQUENCE [LARGE SCALE GENOMIC DNA]</scope>
</reference>
<dbReference type="EMBL" id="OZ035837">
    <property type="protein sequence ID" value="CAL1581793.1"/>
    <property type="molecule type" value="Genomic_DNA"/>
</dbReference>
<protein>
    <submittedName>
        <fullName evidence="2">Uncharacterized protein</fullName>
    </submittedName>
</protein>
<evidence type="ECO:0000313" key="3">
    <source>
        <dbReference type="Proteomes" id="UP001497482"/>
    </source>
</evidence>
<keyword evidence="3" id="KW-1185">Reference proteome</keyword>
<feature type="compositionally biased region" description="Acidic residues" evidence="1">
    <location>
        <begin position="158"/>
        <end position="167"/>
    </location>
</feature>
<feature type="compositionally biased region" description="Basic and acidic residues" evidence="1">
    <location>
        <begin position="101"/>
        <end position="112"/>
    </location>
</feature>
<sequence length="191" mass="21821">MITTGEFYEQSLETQDPQDSLRALMKERLTAATEVIFSLFERTIHEYEEELSRSKEETNRTQVLLDSVLHPRVKLLQAAETRSDPGLNHNPNQEIPGTSQMKEEQGVKQEEEHLPLPEFFAVCVKTEELSAYQQTEHKEIETLGEDVSTEPHLHPETEGDTSDDEEVWGAPFSCSDDENDSYQRSLPKAVD</sequence>
<evidence type="ECO:0000256" key="1">
    <source>
        <dbReference type="SAM" id="MobiDB-lite"/>
    </source>
</evidence>
<gene>
    <name evidence="2" type="ORF">KC01_LOCUS12519</name>
</gene>
<organism evidence="2 3">
    <name type="scientific">Knipowitschia caucasica</name>
    <name type="common">Caucasian dwarf goby</name>
    <name type="synonym">Pomatoschistus caucasicus</name>
    <dbReference type="NCBI Taxonomy" id="637954"/>
    <lineage>
        <taxon>Eukaryota</taxon>
        <taxon>Metazoa</taxon>
        <taxon>Chordata</taxon>
        <taxon>Craniata</taxon>
        <taxon>Vertebrata</taxon>
        <taxon>Euteleostomi</taxon>
        <taxon>Actinopterygii</taxon>
        <taxon>Neopterygii</taxon>
        <taxon>Teleostei</taxon>
        <taxon>Neoteleostei</taxon>
        <taxon>Acanthomorphata</taxon>
        <taxon>Gobiaria</taxon>
        <taxon>Gobiiformes</taxon>
        <taxon>Gobioidei</taxon>
        <taxon>Gobiidae</taxon>
        <taxon>Gobiinae</taxon>
        <taxon>Knipowitschia</taxon>
    </lineage>
</organism>
<feature type="region of interest" description="Disordered" evidence="1">
    <location>
        <begin position="134"/>
        <end position="191"/>
    </location>
</feature>
<dbReference type="Proteomes" id="UP001497482">
    <property type="component" value="Chromosome 15"/>
</dbReference>
<dbReference type="AlphaFoldDB" id="A0AAV2JYH1"/>
<feature type="region of interest" description="Disordered" evidence="1">
    <location>
        <begin position="81"/>
        <end position="112"/>
    </location>
</feature>
<accession>A0AAV2JYH1</accession>
<feature type="compositionally biased region" description="Polar residues" evidence="1">
    <location>
        <begin position="89"/>
        <end position="100"/>
    </location>
</feature>